<dbReference type="AlphaFoldDB" id="A0ABD0LJ19"/>
<proteinExistence type="predicted"/>
<organism evidence="1 2">
    <name type="scientific">Batillaria attramentaria</name>
    <dbReference type="NCBI Taxonomy" id="370345"/>
    <lineage>
        <taxon>Eukaryota</taxon>
        <taxon>Metazoa</taxon>
        <taxon>Spiralia</taxon>
        <taxon>Lophotrochozoa</taxon>
        <taxon>Mollusca</taxon>
        <taxon>Gastropoda</taxon>
        <taxon>Caenogastropoda</taxon>
        <taxon>Sorbeoconcha</taxon>
        <taxon>Cerithioidea</taxon>
        <taxon>Batillariidae</taxon>
        <taxon>Batillaria</taxon>
    </lineage>
</organism>
<sequence length="123" mass="13280">MNGTLNGTMNGTLNGTMNGTLNGTMNGTLNGTMNGTLNGTMNGTIPLQTTQRHNCTVIYGNCLRGSKLTRTYSLPPFETLSCVYSHHKRPQEAAFSLGITPTHRIAYRTRGQKPQDKHGGRGP</sequence>
<gene>
    <name evidence="1" type="ORF">BaRGS_00009393</name>
</gene>
<dbReference type="Proteomes" id="UP001519460">
    <property type="component" value="Unassembled WGS sequence"/>
</dbReference>
<reference evidence="1 2" key="1">
    <citation type="journal article" date="2023" name="Sci. Data">
        <title>Genome assembly of the Korean intertidal mud-creeper Batillaria attramentaria.</title>
        <authorList>
            <person name="Patra A.K."/>
            <person name="Ho P.T."/>
            <person name="Jun S."/>
            <person name="Lee S.J."/>
            <person name="Kim Y."/>
            <person name="Won Y.J."/>
        </authorList>
    </citation>
    <scope>NUCLEOTIDE SEQUENCE [LARGE SCALE GENOMIC DNA]</scope>
    <source>
        <strain evidence="1">Wonlab-2016</strain>
    </source>
</reference>
<accession>A0ABD0LJ19</accession>
<dbReference type="EMBL" id="JACVVK020000044">
    <property type="protein sequence ID" value="KAK7499418.1"/>
    <property type="molecule type" value="Genomic_DNA"/>
</dbReference>
<protein>
    <submittedName>
        <fullName evidence="1">Uncharacterized protein</fullName>
    </submittedName>
</protein>
<comment type="caution">
    <text evidence="1">The sequence shown here is derived from an EMBL/GenBank/DDBJ whole genome shotgun (WGS) entry which is preliminary data.</text>
</comment>
<evidence type="ECO:0000313" key="2">
    <source>
        <dbReference type="Proteomes" id="UP001519460"/>
    </source>
</evidence>
<name>A0ABD0LJ19_9CAEN</name>
<evidence type="ECO:0000313" key="1">
    <source>
        <dbReference type="EMBL" id="KAK7499418.1"/>
    </source>
</evidence>
<keyword evidence="2" id="KW-1185">Reference proteome</keyword>